<name>A0ABP4NLA1_9ACTN</name>
<keyword evidence="2" id="KW-1185">Reference proteome</keyword>
<evidence type="ECO:0000313" key="1">
    <source>
        <dbReference type="EMBL" id="GAA1563313.1"/>
    </source>
</evidence>
<evidence type="ECO:0000313" key="2">
    <source>
        <dbReference type="Proteomes" id="UP001501470"/>
    </source>
</evidence>
<gene>
    <name evidence="1" type="ORF">GCM10009827_101120</name>
</gene>
<evidence type="ECO:0008006" key="3">
    <source>
        <dbReference type="Google" id="ProtNLM"/>
    </source>
</evidence>
<organism evidence="1 2">
    <name type="scientific">Dactylosporangium maewongense</name>
    <dbReference type="NCBI Taxonomy" id="634393"/>
    <lineage>
        <taxon>Bacteria</taxon>
        <taxon>Bacillati</taxon>
        <taxon>Actinomycetota</taxon>
        <taxon>Actinomycetes</taxon>
        <taxon>Micromonosporales</taxon>
        <taxon>Micromonosporaceae</taxon>
        <taxon>Dactylosporangium</taxon>
    </lineage>
</organism>
<reference evidence="2" key="1">
    <citation type="journal article" date="2019" name="Int. J. Syst. Evol. Microbiol.">
        <title>The Global Catalogue of Microorganisms (GCM) 10K type strain sequencing project: providing services to taxonomists for standard genome sequencing and annotation.</title>
        <authorList>
            <consortium name="The Broad Institute Genomics Platform"/>
            <consortium name="The Broad Institute Genome Sequencing Center for Infectious Disease"/>
            <person name="Wu L."/>
            <person name="Ma J."/>
        </authorList>
    </citation>
    <scope>NUCLEOTIDE SEQUENCE [LARGE SCALE GENOMIC DNA]</scope>
    <source>
        <strain evidence="2">JCM 15933</strain>
    </source>
</reference>
<comment type="caution">
    <text evidence="1">The sequence shown here is derived from an EMBL/GenBank/DDBJ whole genome shotgun (WGS) entry which is preliminary data.</text>
</comment>
<dbReference type="Proteomes" id="UP001501470">
    <property type="component" value="Unassembled WGS sequence"/>
</dbReference>
<sequence>MGRTQDQRQGRERQGEVVTTTLVVRFVLGRYHANPWGHHVNEGQVELPPSPWRVLRALYAVWKTRAPDLDDNTVHTLLGRLAEPPVYFVPPFQLGHTRHYLPNTKLRAGAASRDKTLDAFAVFDRNAELAIRWPFTLPAEQVKALGRLAESLPYLGRADSLCEARLDETWQPGQHHTVASPLDLDDGLQDTDTISLLTPTMPLDLAALTARPVDLRAGNLLFPPATQFLDYARPLEQQPRRTPRWRRTWQPVPAVRFTVAADVLPPIGDAVAITDRLRLAAVAKLNAVRGHEHSHSLLAGRGSDGRPLTDHQHAHYLALPNPERRLAELVIWTPGGLAEDELTALSRIVELRPPKGMPGAGPLDVRMAAYGDTVTVLGDLTGPARAWQSLTPFVPPRHPKHDWGQFVTGEIHRELAFRGLPAPTSVELAGGDWTQFLRQRPSKRFARTNPAGPIIRRGADVTLTFPEPLLGPFALGYLAHFGLGLFRPASRD</sequence>
<proteinExistence type="predicted"/>
<accession>A0ABP4NLA1</accession>
<dbReference type="InterPro" id="IPR019089">
    <property type="entry name" value="Cas_GSU0054"/>
</dbReference>
<dbReference type="NCBIfam" id="TIGR02165">
    <property type="entry name" value="cas5_6_GSU0054"/>
    <property type="match status" value="1"/>
</dbReference>
<dbReference type="EMBL" id="BAAAQD010000033">
    <property type="protein sequence ID" value="GAA1563313.1"/>
    <property type="molecule type" value="Genomic_DNA"/>
</dbReference>
<protein>
    <recommendedName>
        <fullName evidence="3">CRISPR-associated protein Csb2</fullName>
    </recommendedName>
</protein>